<gene>
    <name evidence="7" type="primary">flgH</name>
    <name evidence="8" type="ORF">MRX98_11935</name>
</gene>
<dbReference type="Proteomes" id="UP001165427">
    <property type="component" value="Unassembled WGS sequence"/>
</dbReference>
<protein>
    <recommendedName>
        <fullName evidence="7">Flagellar L-ring protein</fullName>
    </recommendedName>
    <alternativeName>
        <fullName evidence="7">Basal body L-ring protein</fullName>
    </alternativeName>
</protein>
<dbReference type="EMBL" id="JALJRB010000012">
    <property type="protein sequence ID" value="MCJ8501284.1"/>
    <property type="molecule type" value="Genomic_DNA"/>
</dbReference>
<comment type="caution">
    <text evidence="8">The sequence shown here is derived from an EMBL/GenBank/DDBJ whole genome shotgun (WGS) entry which is preliminary data.</text>
</comment>
<keyword evidence="8" id="KW-0966">Cell projection</keyword>
<evidence type="ECO:0000256" key="5">
    <source>
        <dbReference type="ARBA" id="ARBA00023143"/>
    </source>
</evidence>
<dbReference type="GO" id="GO:0003774">
    <property type="term" value="F:cytoskeletal motor activity"/>
    <property type="evidence" value="ECO:0007669"/>
    <property type="project" value="InterPro"/>
</dbReference>
<sequence>MMAVVVLTAGTLTGCAGSGAKAMAEPVRVPSSHAVAPAAAAPVGPSDGSLWDERGGLGTLFANNKARQVGDIVTVRIVESATATNKATTKTDRSTSLSAGLDSFFGAEKRHPADSPFFNPFGKVAGNIGSDFEGTGSTERRGDLTAYMTARVVDVLPNGTLAIEGNREVRVNHENQLITLTGLVRPRDISANNVIQSTYIADARIAYSGKGVLNDRQKPGWLVRALDKVWPF</sequence>
<comment type="subcellular location">
    <subcellularLocation>
        <location evidence="7">Cell outer membrane</location>
    </subcellularLocation>
    <subcellularLocation>
        <location evidence="7">Bacterial flagellum basal body</location>
    </subcellularLocation>
</comment>
<keyword evidence="6 7" id="KW-0998">Cell outer membrane</keyword>
<keyword evidence="3" id="KW-0732">Signal</keyword>
<evidence type="ECO:0000256" key="1">
    <source>
        <dbReference type="ARBA" id="ARBA00002591"/>
    </source>
</evidence>
<keyword evidence="4 7" id="KW-0472">Membrane</keyword>
<keyword evidence="5 7" id="KW-0975">Bacterial flagellum</keyword>
<evidence type="ECO:0000313" key="9">
    <source>
        <dbReference type="Proteomes" id="UP001165427"/>
    </source>
</evidence>
<evidence type="ECO:0000256" key="3">
    <source>
        <dbReference type="ARBA" id="ARBA00022729"/>
    </source>
</evidence>
<accession>A0AA41UJL6</accession>
<comment type="similarity">
    <text evidence="2 7">Belongs to the FlgH family.</text>
</comment>
<evidence type="ECO:0000313" key="8">
    <source>
        <dbReference type="EMBL" id="MCJ8501284.1"/>
    </source>
</evidence>
<evidence type="ECO:0000256" key="2">
    <source>
        <dbReference type="ARBA" id="ARBA00006929"/>
    </source>
</evidence>
<dbReference type="GO" id="GO:0071973">
    <property type="term" value="P:bacterial-type flagellum-dependent cell motility"/>
    <property type="evidence" value="ECO:0007669"/>
    <property type="project" value="InterPro"/>
</dbReference>
<dbReference type="GO" id="GO:0009427">
    <property type="term" value="C:bacterial-type flagellum basal body, distal rod, L ring"/>
    <property type="evidence" value="ECO:0007669"/>
    <property type="project" value="InterPro"/>
</dbReference>
<dbReference type="RefSeq" id="WP_246908371.1">
    <property type="nucleotide sequence ID" value="NZ_JALJRB010000012.1"/>
</dbReference>
<proteinExistence type="inferred from homology"/>
<organism evidence="8 9">
    <name type="scientific">Desulfatitalea alkaliphila</name>
    <dbReference type="NCBI Taxonomy" id="2929485"/>
    <lineage>
        <taxon>Bacteria</taxon>
        <taxon>Pseudomonadati</taxon>
        <taxon>Thermodesulfobacteriota</taxon>
        <taxon>Desulfobacteria</taxon>
        <taxon>Desulfobacterales</taxon>
        <taxon>Desulfosarcinaceae</taxon>
        <taxon>Desulfatitalea</taxon>
    </lineage>
</organism>
<keyword evidence="8" id="KW-0969">Cilium</keyword>
<comment type="subunit">
    <text evidence="7">The basal body constitutes a major portion of the flagellar organelle and consists of four rings (L,P,S, and M) mounted on a central rod.</text>
</comment>
<reference evidence="8" key="1">
    <citation type="submission" date="2022-04" db="EMBL/GenBank/DDBJ databases">
        <title>Desulfatitalea alkaliphila sp. nov., a novel anaerobic sulfate-reducing bacterium isolated from terrestrial mud volcano, Taman Peninsula, Russia.</title>
        <authorList>
            <person name="Khomyakova M.A."/>
            <person name="Merkel A.Y."/>
            <person name="Slobodkin A.I."/>
        </authorList>
    </citation>
    <scope>NUCLEOTIDE SEQUENCE</scope>
    <source>
        <strain evidence="8">M08but</strain>
    </source>
</reference>
<dbReference type="Pfam" id="PF02107">
    <property type="entry name" value="FlgH"/>
    <property type="match status" value="1"/>
</dbReference>
<dbReference type="HAMAP" id="MF_00415">
    <property type="entry name" value="FlgH"/>
    <property type="match status" value="1"/>
</dbReference>
<keyword evidence="9" id="KW-1185">Reference proteome</keyword>
<name>A0AA41UJL6_9BACT</name>
<keyword evidence="8" id="KW-0282">Flagellum</keyword>
<dbReference type="PANTHER" id="PTHR34933">
    <property type="entry name" value="FLAGELLAR L-RING PROTEIN"/>
    <property type="match status" value="1"/>
</dbReference>
<dbReference type="AlphaFoldDB" id="A0AA41UJL6"/>
<evidence type="ECO:0000256" key="7">
    <source>
        <dbReference type="HAMAP-Rule" id="MF_00415"/>
    </source>
</evidence>
<dbReference type="PRINTS" id="PR01008">
    <property type="entry name" value="FLGLRINGFLGH"/>
</dbReference>
<comment type="function">
    <text evidence="1 7">Assembles around the rod to form the L-ring and probably protects the motor/basal body from shearing forces during rotation.</text>
</comment>
<evidence type="ECO:0000256" key="4">
    <source>
        <dbReference type="ARBA" id="ARBA00023136"/>
    </source>
</evidence>
<evidence type="ECO:0000256" key="6">
    <source>
        <dbReference type="ARBA" id="ARBA00023237"/>
    </source>
</evidence>
<dbReference type="PANTHER" id="PTHR34933:SF1">
    <property type="entry name" value="FLAGELLAR L-RING PROTEIN"/>
    <property type="match status" value="1"/>
</dbReference>
<dbReference type="InterPro" id="IPR000527">
    <property type="entry name" value="Flag_Lring"/>
</dbReference>
<dbReference type="GO" id="GO:0009279">
    <property type="term" value="C:cell outer membrane"/>
    <property type="evidence" value="ECO:0007669"/>
    <property type="project" value="UniProtKB-SubCell"/>
</dbReference>